<dbReference type="EMBL" id="CP002299">
    <property type="protein sequence ID" value="ADP82851.1"/>
    <property type="molecule type" value="Genomic_DNA"/>
</dbReference>
<dbReference type="AlphaFoldDB" id="E3J0T2"/>
<protein>
    <submittedName>
        <fullName evidence="1">Uncharacterized protein</fullName>
    </submittedName>
</protein>
<dbReference type="KEGG" id="fri:FraEuI1c_4861"/>
<gene>
    <name evidence="1" type="ordered locus">FraEuI1c_4861</name>
</gene>
<evidence type="ECO:0000313" key="2">
    <source>
        <dbReference type="Proteomes" id="UP000002484"/>
    </source>
</evidence>
<sequence length="97" mass="10656">MVGVIIAAVADTSMQVSSAVHDELVAVAAQDFGGASLSEAIERLLMEHKIAKIMARYEELRADPEEWASYQAELREWDATVGDGLGDAREEYPEYNP</sequence>
<proteinExistence type="predicted"/>
<dbReference type="HOGENOM" id="CLU_2342688_0_0_11"/>
<dbReference type="OrthoDB" id="4735906at2"/>
<dbReference type="eggNOG" id="ENOG5032QI6">
    <property type="taxonomic scope" value="Bacteria"/>
</dbReference>
<accession>E3J0T2</accession>
<dbReference type="InParanoid" id="E3J0T2"/>
<name>E3J0T2_PSEI1</name>
<evidence type="ECO:0000313" key="1">
    <source>
        <dbReference type="EMBL" id="ADP82851.1"/>
    </source>
</evidence>
<organism evidence="1 2">
    <name type="scientific">Pseudofrankia inefficax (strain DSM 45817 / CECT 9037 / DDB 130130 / EuI1c)</name>
    <name type="common">Frankia inefficax</name>
    <dbReference type="NCBI Taxonomy" id="298654"/>
    <lineage>
        <taxon>Bacteria</taxon>
        <taxon>Bacillati</taxon>
        <taxon>Actinomycetota</taxon>
        <taxon>Actinomycetes</taxon>
        <taxon>Frankiales</taxon>
        <taxon>Frankiaceae</taxon>
        <taxon>Pseudofrankia</taxon>
    </lineage>
</organism>
<keyword evidence="2" id="KW-1185">Reference proteome</keyword>
<dbReference type="Proteomes" id="UP000002484">
    <property type="component" value="Chromosome"/>
</dbReference>
<dbReference type="STRING" id="298654.FraEuI1c_4861"/>
<reference evidence="1 2" key="1">
    <citation type="submission" date="2010-10" db="EMBL/GenBank/DDBJ databases">
        <title>Complete sequence of Frankia sp. EuI1c.</title>
        <authorList>
            <consortium name="US DOE Joint Genome Institute"/>
            <person name="Lucas S."/>
            <person name="Copeland A."/>
            <person name="Lapidus A."/>
            <person name="Cheng J.-F."/>
            <person name="Bruce D."/>
            <person name="Goodwin L."/>
            <person name="Pitluck S."/>
            <person name="Chertkov O."/>
            <person name="Detter J.C."/>
            <person name="Han C."/>
            <person name="Tapia R."/>
            <person name="Land M."/>
            <person name="Hauser L."/>
            <person name="Jeffries C."/>
            <person name="Kyrpides N."/>
            <person name="Ivanova N."/>
            <person name="Mikhailova N."/>
            <person name="Beauchemin N."/>
            <person name="Sen A."/>
            <person name="Sur S.A."/>
            <person name="Gtari M."/>
            <person name="Wall L."/>
            <person name="Tisa L."/>
            <person name="Woyke T."/>
        </authorList>
    </citation>
    <scope>NUCLEOTIDE SEQUENCE [LARGE SCALE GENOMIC DNA]</scope>
    <source>
        <strain evidence="2">DSM 45817 / CECT 9037 / EuI1c</strain>
    </source>
</reference>